<protein>
    <recommendedName>
        <fullName evidence="4">Band 7 domain-containing protein</fullName>
    </recommendedName>
</protein>
<evidence type="ECO:0000256" key="1">
    <source>
        <dbReference type="SAM" id="Coils"/>
    </source>
</evidence>
<feature type="coiled-coil region" evidence="1">
    <location>
        <begin position="486"/>
        <end position="553"/>
    </location>
</feature>
<feature type="coiled-coil region" evidence="1">
    <location>
        <begin position="404"/>
        <end position="447"/>
    </location>
</feature>
<dbReference type="Proteomes" id="UP001596050">
    <property type="component" value="Unassembled WGS sequence"/>
</dbReference>
<dbReference type="EMBL" id="JBHSMU010000004">
    <property type="protein sequence ID" value="MFC5458815.1"/>
    <property type="molecule type" value="Genomic_DNA"/>
</dbReference>
<dbReference type="RefSeq" id="WP_379780039.1">
    <property type="nucleotide sequence ID" value="NZ_JBHSMU010000004.1"/>
</dbReference>
<comment type="caution">
    <text evidence="2">The sequence shown here is derived from an EMBL/GenBank/DDBJ whole genome shotgun (WGS) entry which is preliminary data.</text>
</comment>
<proteinExistence type="predicted"/>
<reference evidence="3" key="1">
    <citation type="journal article" date="2019" name="Int. J. Syst. Evol. Microbiol.">
        <title>The Global Catalogue of Microorganisms (GCM) 10K type strain sequencing project: providing services to taxonomists for standard genome sequencing and annotation.</title>
        <authorList>
            <consortium name="The Broad Institute Genomics Platform"/>
            <consortium name="The Broad Institute Genome Sequencing Center for Infectious Disease"/>
            <person name="Wu L."/>
            <person name="Ma J."/>
        </authorList>
    </citation>
    <scope>NUCLEOTIDE SEQUENCE [LARGE SCALE GENOMIC DNA]</scope>
    <source>
        <strain evidence="3">KACC 12649</strain>
    </source>
</reference>
<evidence type="ECO:0000313" key="3">
    <source>
        <dbReference type="Proteomes" id="UP001596050"/>
    </source>
</evidence>
<keyword evidence="1" id="KW-0175">Coiled coil</keyword>
<accession>A0ABW0L057</accession>
<organism evidence="2 3">
    <name type="scientific">Massilia niabensis</name>
    <dbReference type="NCBI Taxonomy" id="544910"/>
    <lineage>
        <taxon>Bacteria</taxon>
        <taxon>Pseudomonadati</taxon>
        <taxon>Pseudomonadota</taxon>
        <taxon>Betaproteobacteria</taxon>
        <taxon>Burkholderiales</taxon>
        <taxon>Oxalobacteraceae</taxon>
        <taxon>Telluria group</taxon>
        <taxon>Massilia</taxon>
    </lineage>
</organism>
<gene>
    <name evidence="2" type="ORF">ACFPN5_03190</name>
</gene>
<sequence>MFQMFGFGGAPCPRCERKNADGAGYCAACGITLGAPRNAPLLVDNRWVAGPDELAVFFGVRALSGLFVKTLRVPATARAYILQGGQATEVPQGEYEIEGFFTRLNHLLRDGHAEILVTRTGALPVEFAFDDLETSEHLAVSSRFTVSLRIENVPAFARHFMTMPGTVTSAQLRELLAPAVRQLAAEFAGSRSLREMAGNRDLRFEFDERLQGALRLLLAGYGLGVVQVDTLALRHDKFDANRARIGTLWLAADERRVQMEHARQLGELYDEDEWRRIEREEQASRLRLRRLELRQAETIDRAELTLANAGRAQALRAREIDLYARVTESKSRREAIGRGAGEILAQLEHELGKKRAQRAGEQAEWAQLQAMAQIRMRGALEVAQQEALQARRLAQQRFSQQLLVQQIRNKVEQAREIEDASRQREELARLRAAETAAARRARELDDEEHQAQFALVVLANAARRRATEREAEWDEQQAQARLRAALRGADLESEGVQQKIDALRREGGQQDAIAQHEKLLRTLDAEHRQARQAKEVELMAEESRAAQRRAEQEAAWQHQLALAKIESERAASMDTFDDTTKLALAPAPNAAILSDYLKTRVHATMDAGQLGALAGVVAAGGDIMALDAARLGANAAHDAAERERLRRDLEVDKDRRHQLDLLALQNDVNKAALAAQAQAVGAVATARSCLHGHAAGASDRFCGACGAALQA</sequence>
<keyword evidence="3" id="KW-1185">Reference proteome</keyword>
<evidence type="ECO:0008006" key="4">
    <source>
        <dbReference type="Google" id="ProtNLM"/>
    </source>
</evidence>
<evidence type="ECO:0000313" key="2">
    <source>
        <dbReference type="EMBL" id="MFC5458815.1"/>
    </source>
</evidence>
<name>A0ABW0L057_9BURK</name>